<dbReference type="InterPro" id="IPR043519">
    <property type="entry name" value="NT_sf"/>
</dbReference>
<dbReference type="Gene3D" id="3.30.460.10">
    <property type="entry name" value="Beta Polymerase, domain 2"/>
    <property type="match status" value="1"/>
</dbReference>
<proteinExistence type="predicted"/>
<evidence type="ECO:0000256" key="2">
    <source>
        <dbReference type="ARBA" id="ARBA00022679"/>
    </source>
</evidence>
<dbReference type="PANTHER" id="PTHR33571">
    <property type="entry name" value="SSL8005 PROTEIN"/>
    <property type="match status" value="1"/>
</dbReference>
<dbReference type="InterPro" id="IPR041633">
    <property type="entry name" value="Polbeta"/>
</dbReference>
<keyword evidence="10" id="KW-1185">Reference proteome</keyword>
<dbReference type="OrthoDB" id="798692at2"/>
<evidence type="ECO:0000256" key="5">
    <source>
        <dbReference type="ARBA" id="ARBA00022741"/>
    </source>
</evidence>
<dbReference type="RefSeq" id="WP_072785564.1">
    <property type="nucleotide sequence ID" value="NZ_CP045292.1"/>
</dbReference>
<name>A0A1M6LH11_9FLAO</name>
<evidence type="ECO:0000256" key="3">
    <source>
        <dbReference type="ARBA" id="ARBA00022695"/>
    </source>
</evidence>
<dbReference type="GO" id="GO:0005524">
    <property type="term" value="F:ATP binding"/>
    <property type="evidence" value="ECO:0007669"/>
    <property type="project" value="UniProtKB-KW"/>
</dbReference>
<dbReference type="AlphaFoldDB" id="A0A1M6LH11"/>
<dbReference type="CDD" id="cd05403">
    <property type="entry name" value="NT_KNTase_like"/>
    <property type="match status" value="1"/>
</dbReference>
<keyword evidence="7" id="KW-0460">Magnesium</keyword>
<evidence type="ECO:0000256" key="1">
    <source>
        <dbReference type="ARBA" id="ARBA00001946"/>
    </source>
</evidence>
<evidence type="ECO:0000313" key="10">
    <source>
        <dbReference type="Proteomes" id="UP000184232"/>
    </source>
</evidence>
<keyword evidence="4" id="KW-0479">Metal-binding</keyword>
<keyword evidence="5" id="KW-0547">Nucleotide-binding</keyword>
<evidence type="ECO:0000256" key="4">
    <source>
        <dbReference type="ARBA" id="ARBA00022723"/>
    </source>
</evidence>
<comment type="cofactor">
    <cofactor evidence="1">
        <name>Mg(2+)</name>
        <dbReference type="ChEBI" id="CHEBI:18420"/>
    </cofactor>
</comment>
<feature type="domain" description="Polymerase beta nucleotidyltransferase" evidence="8">
    <location>
        <begin position="10"/>
        <end position="96"/>
    </location>
</feature>
<dbReference type="GO" id="GO:0046872">
    <property type="term" value="F:metal ion binding"/>
    <property type="evidence" value="ECO:0007669"/>
    <property type="project" value="UniProtKB-KW"/>
</dbReference>
<dbReference type="SUPFAM" id="SSF81301">
    <property type="entry name" value="Nucleotidyltransferase"/>
    <property type="match status" value="1"/>
</dbReference>
<dbReference type="GO" id="GO:0016779">
    <property type="term" value="F:nucleotidyltransferase activity"/>
    <property type="evidence" value="ECO:0007669"/>
    <property type="project" value="UniProtKB-KW"/>
</dbReference>
<evidence type="ECO:0000313" key="9">
    <source>
        <dbReference type="EMBL" id="SHJ70480.1"/>
    </source>
</evidence>
<dbReference type="EMBL" id="FQZH01000005">
    <property type="protein sequence ID" value="SHJ70480.1"/>
    <property type="molecule type" value="Genomic_DNA"/>
</dbReference>
<dbReference type="PANTHER" id="PTHR33571:SF14">
    <property type="entry name" value="PROTEIN ADENYLYLTRANSFERASE MJ0435-RELATED"/>
    <property type="match status" value="1"/>
</dbReference>
<dbReference type="STRING" id="683124.SAMN05444337_2489"/>
<gene>
    <name evidence="9" type="ORF">SAMN05444337_2489</name>
</gene>
<protein>
    <recommendedName>
        <fullName evidence="8">Polymerase beta nucleotidyltransferase domain-containing protein</fullName>
    </recommendedName>
</protein>
<evidence type="ECO:0000256" key="6">
    <source>
        <dbReference type="ARBA" id="ARBA00022840"/>
    </source>
</evidence>
<sequence>MQLKKSQIAKIIDYFKTKPVLKAYLFGSYVTNSANENSDVDVLVELDYSQRIGFQFVQMKLDLEKLLGKPVDLVSTNAVSKYIKPHIESEKIEIYAK</sequence>
<evidence type="ECO:0000256" key="7">
    <source>
        <dbReference type="ARBA" id="ARBA00022842"/>
    </source>
</evidence>
<accession>A0A1M6LH11</accession>
<keyword evidence="2" id="KW-0808">Transferase</keyword>
<dbReference type="InterPro" id="IPR052038">
    <property type="entry name" value="Type-VII_TA_antitoxin"/>
</dbReference>
<keyword evidence="3" id="KW-0548">Nucleotidyltransferase</keyword>
<dbReference type="Pfam" id="PF18765">
    <property type="entry name" value="Polbeta"/>
    <property type="match status" value="1"/>
</dbReference>
<dbReference type="Proteomes" id="UP000184232">
    <property type="component" value="Unassembled WGS sequence"/>
</dbReference>
<evidence type="ECO:0000259" key="8">
    <source>
        <dbReference type="Pfam" id="PF18765"/>
    </source>
</evidence>
<reference evidence="9 10" key="1">
    <citation type="submission" date="2016-11" db="EMBL/GenBank/DDBJ databases">
        <authorList>
            <person name="Jaros S."/>
            <person name="Januszkiewicz K."/>
            <person name="Wedrychowicz H."/>
        </authorList>
    </citation>
    <scope>NUCLEOTIDE SEQUENCE [LARGE SCALE GENOMIC DNA]</scope>
    <source>
        <strain evidence="9 10">DSM 22807</strain>
    </source>
</reference>
<keyword evidence="6" id="KW-0067">ATP-binding</keyword>
<organism evidence="9 10">
    <name type="scientific">Flavobacterium haoranii</name>
    <dbReference type="NCBI Taxonomy" id="683124"/>
    <lineage>
        <taxon>Bacteria</taxon>
        <taxon>Pseudomonadati</taxon>
        <taxon>Bacteroidota</taxon>
        <taxon>Flavobacteriia</taxon>
        <taxon>Flavobacteriales</taxon>
        <taxon>Flavobacteriaceae</taxon>
        <taxon>Flavobacterium</taxon>
    </lineage>
</organism>